<protein>
    <submittedName>
        <fullName evidence="1">Uncharacterized protein</fullName>
    </submittedName>
</protein>
<sequence length="115" mass="13295">MHKSNPTKELNKTQLIDLYMGKYVAFPNGEIAKPIDIAQGEDVKQVFYKHLVGLSLARVNAYWSRLRFSGRVQPPLELETEQQVIDYLASHHNAIGYISERNLTKNLKVVYRIHE</sequence>
<dbReference type="RefSeq" id="WP_309202139.1">
    <property type="nucleotide sequence ID" value="NZ_CP133548.1"/>
</dbReference>
<reference evidence="1 2" key="1">
    <citation type="submission" date="2023-08" db="EMBL/GenBank/DDBJ databases">
        <title>Pleionea litopenaei sp. nov., isolated from stomach of juvenile Litopenaeus vannamei.</title>
        <authorList>
            <person name="Rho A.M."/>
            <person name="Hwang C.Y."/>
        </authorList>
    </citation>
    <scope>NUCLEOTIDE SEQUENCE [LARGE SCALE GENOMIC DNA]</scope>
    <source>
        <strain evidence="1 2">HL-JVS1</strain>
    </source>
</reference>
<dbReference type="EMBL" id="CP133548">
    <property type="protein sequence ID" value="WMS87003.1"/>
    <property type="molecule type" value="Genomic_DNA"/>
</dbReference>
<organism evidence="1 2">
    <name type="scientific">Pleionea litopenaei</name>
    <dbReference type="NCBI Taxonomy" id="3070815"/>
    <lineage>
        <taxon>Bacteria</taxon>
        <taxon>Pseudomonadati</taxon>
        <taxon>Pseudomonadota</taxon>
        <taxon>Gammaproteobacteria</taxon>
        <taxon>Oceanospirillales</taxon>
        <taxon>Pleioneaceae</taxon>
        <taxon>Pleionea</taxon>
    </lineage>
</organism>
<proteinExistence type="predicted"/>
<gene>
    <name evidence="1" type="ORF">Q9312_17450</name>
</gene>
<dbReference type="SUPFAM" id="SSF53850">
    <property type="entry name" value="Periplasmic binding protein-like II"/>
    <property type="match status" value="1"/>
</dbReference>
<dbReference type="KEGG" id="plei:Q9312_17450"/>
<accession>A0AA51RSS5</accession>
<keyword evidence="2" id="KW-1185">Reference proteome</keyword>
<dbReference type="AlphaFoldDB" id="A0AA51RSS5"/>
<evidence type="ECO:0000313" key="2">
    <source>
        <dbReference type="Proteomes" id="UP001239782"/>
    </source>
</evidence>
<evidence type="ECO:0000313" key="1">
    <source>
        <dbReference type="EMBL" id="WMS87003.1"/>
    </source>
</evidence>
<dbReference type="Gene3D" id="3.40.190.10">
    <property type="entry name" value="Periplasmic binding protein-like II"/>
    <property type="match status" value="1"/>
</dbReference>
<name>A0AA51RSS5_9GAMM</name>
<dbReference type="Proteomes" id="UP001239782">
    <property type="component" value="Chromosome"/>
</dbReference>